<name>A0A2J6Q290_9HELO</name>
<evidence type="ECO:0000313" key="3">
    <source>
        <dbReference type="EMBL" id="PMD20393.1"/>
    </source>
</evidence>
<keyword evidence="4" id="KW-1185">Reference proteome</keyword>
<dbReference type="InterPro" id="IPR010730">
    <property type="entry name" value="HET"/>
</dbReference>
<dbReference type="PANTHER" id="PTHR10622:SF12">
    <property type="entry name" value="HET DOMAIN-CONTAINING PROTEIN"/>
    <property type="match status" value="1"/>
</dbReference>
<sequence>MWLVNCTTLKLEYFIGSKIPKYAILSHTWEDEQVTFQELDRHHPRDLDLSERRLRQHIYDTTPKGYHKIWETCFLSKKRGFQHAWIDTCCINNDSSAELTESINSMFQWYQNAEECYVFLSDLPSETSAEEGFLKCKWFTRGWTLQELIAPKQVLFYNQAWKYVGSKATFCDLISEITNIDKRVLQGINAAWDFSTATRMSWAAQRQTTRIEDIAYCLLGIFQVNLPMIYGEGANAFFRLQEEIVRRTNDLTVLAWNQKEGQELPCSLFASSPAGFADTGFVEAFHQQFLAPVFSITNKGLRFE</sequence>
<dbReference type="Pfam" id="PF06985">
    <property type="entry name" value="HET"/>
    <property type="match status" value="1"/>
</dbReference>
<evidence type="ECO:0000313" key="4">
    <source>
        <dbReference type="Proteomes" id="UP000235672"/>
    </source>
</evidence>
<dbReference type="STRING" id="1745343.A0A2J6Q290"/>
<gene>
    <name evidence="3" type="ORF">NA56DRAFT_538670</name>
</gene>
<feature type="domain" description="Heterokaryon incompatibility" evidence="1">
    <location>
        <begin position="22"/>
        <end position="123"/>
    </location>
</feature>
<protein>
    <submittedName>
        <fullName evidence="3">HET-domain-containing protein</fullName>
    </submittedName>
</protein>
<organism evidence="3 4">
    <name type="scientific">Hyaloscypha hepaticicola</name>
    <dbReference type="NCBI Taxonomy" id="2082293"/>
    <lineage>
        <taxon>Eukaryota</taxon>
        <taxon>Fungi</taxon>
        <taxon>Dikarya</taxon>
        <taxon>Ascomycota</taxon>
        <taxon>Pezizomycotina</taxon>
        <taxon>Leotiomycetes</taxon>
        <taxon>Helotiales</taxon>
        <taxon>Hyaloscyphaceae</taxon>
        <taxon>Hyaloscypha</taxon>
    </lineage>
</organism>
<dbReference type="OrthoDB" id="674604at2759"/>
<proteinExistence type="predicted"/>
<dbReference type="Proteomes" id="UP000235672">
    <property type="component" value="Unassembled WGS sequence"/>
</dbReference>
<dbReference type="AlphaFoldDB" id="A0A2J6Q290"/>
<evidence type="ECO:0000259" key="2">
    <source>
        <dbReference type="Pfam" id="PF26640"/>
    </source>
</evidence>
<dbReference type="Pfam" id="PF26640">
    <property type="entry name" value="DUF8212"/>
    <property type="match status" value="1"/>
</dbReference>
<accession>A0A2J6Q290</accession>
<feature type="non-terminal residue" evidence="3">
    <location>
        <position position="304"/>
    </location>
</feature>
<evidence type="ECO:0000259" key="1">
    <source>
        <dbReference type="Pfam" id="PF06985"/>
    </source>
</evidence>
<dbReference type="InterPro" id="IPR058525">
    <property type="entry name" value="DUF8212"/>
</dbReference>
<reference evidence="3 4" key="1">
    <citation type="submission" date="2016-05" db="EMBL/GenBank/DDBJ databases">
        <title>A degradative enzymes factory behind the ericoid mycorrhizal symbiosis.</title>
        <authorList>
            <consortium name="DOE Joint Genome Institute"/>
            <person name="Martino E."/>
            <person name="Morin E."/>
            <person name="Grelet G."/>
            <person name="Kuo A."/>
            <person name="Kohler A."/>
            <person name="Daghino S."/>
            <person name="Barry K."/>
            <person name="Choi C."/>
            <person name="Cichocki N."/>
            <person name="Clum A."/>
            <person name="Copeland A."/>
            <person name="Hainaut M."/>
            <person name="Haridas S."/>
            <person name="Labutti K."/>
            <person name="Lindquist E."/>
            <person name="Lipzen A."/>
            <person name="Khouja H.-R."/>
            <person name="Murat C."/>
            <person name="Ohm R."/>
            <person name="Olson A."/>
            <person name="Spatafora J."/>
            <person name="Veneault-Fourrey C."/>
            <person name="Henrissat B."/>
            <person name="Grigoriev I."/>
            <person name="Martin F."/>
            <person name="Perotto S."/>
        </authorList>
    </citation>
    <scope>NUCLEOTIDE SEQUENCE [LARGE SCALE GENOMIC DNA]</scope>
    <source>
        <strain evidence="3 4">UAMH 7357</strain>
    </source>
</reference>
<dbReference type="EMBL" id="KZ613485">
    <property type="protein sequence ID" value="PMD20393.1"/>
    <property type="molecule type" value="Genomic_DNA"/>
</dbReference>
<feature type="domain" description="DUF8212" evidence="2">
    <location>
        <begin position="235"/>
        <end position="259"/>
    </location>
</feature>
<dbReference type="PANTHER" id="PTHR10622">
    <property type="entry name" value="HET DOMAIN-CONTAINING PROTEIN"/>
    <property type="match status" value="1"/>
</dbReference>